<accession>A0AAD5XTJ2</accession>
<organism evidence="3 4">
    <name type="scientific">Geranomyces variabilis</name>
    <dbReference type="NCBI Taxonomy" id="109894"/>
    <lineage>
        <taxon>Eukaryota</taxon>
        <taxon>Fungi</taxon>
        <taxon>Fungi incertae sedis</taxon>
        <taxon>Chytridiomycota</taxon>
        <taxon>Chytridiomycota incertae sedis</taxon>
        <taxon>Chytridiomycetes</taxon>
        <taxon>Spizellomycetales</taxon>
        <taxon>Powellomycetaceae</taxon>
        <taxon>Geranomyces</taxon>
    </lineage>
</organism>
<dbReference type="Gene3D" id="3.40.50.2000">
    <property type="entry name" value="Glycogen Phosphorylase B"/>
    <property type="match status" value="1"/>
</dbReference>
<evidence type="ECO:0008006" key="5">
    <source>
        <dbReference type="Google" id="ProtNLM"/>
    </source>
</evidence>
<proteinExistence type="predicted"/>
<evidence type="ECO:0000313" key="3">
    <source>
        <dbReference type="EMBL" id="KAJ3182765.1"/>
    </source>
</evidence>
<comment type="caution">
    <text evidence="3">The sequence shown here is derived from an EMBL/GenBank/DDBJ whole genome shotgun (WGS) entry which is preliminary data.</text>
</comment>
<keyword evidence="2" id="KW-0808">Transferase</keyword>
<dbReference type="SUPFAM" id="SSF53756">
    <property type="entry name" value="UDP-Glycosyltransferase/glycogen phosphorylase"/>
    <property type="match status" value="1"/>
</dbReference>
<dbReference type="PANTHER" id="PTHR12526">
    <property type="entry name" value="GLYCOSYLTRANSFERASE"/>
    <property type="match status" value="1"/>
</dbReference>
<dbReference type="GO" id="GO:0016757">
    <property type="term" value="F:glycosyltransferase activity"/>
    <property type="evidence" value="ECO:0007669"/>
    <property type="project" value="UniProtKB-KW"/>
</dbReference>
<dbReference type="AlphaFoldDB" id="A0AAD5XTJ2"/>
<evidence type="ECO:0000256" key="2">
    <source>
        <dbReference type="ARBA" id="ARBA00022679"/>
    </source>
</evidence>
<sequence>MPHANPPLRILLIQSAYGIFASSGGYRANLAFCRAMAAQGHAVLMLAFPYAADLKQLPAGDVEAAQEDPLSFGDHSVAVSRFKFKGIDCVGLDAEAYAAAFDRDEMRKPYAAWLETDPNVEGCSESQVPPECAARRDFVLGRISAFNPTHVVVNERGSLKIATDAAAAADKQGAQDKEGVQRSFVRVFIAHDVNSLPFGPFSVFGDSAMQHDRLRKVEGLWTVSEAVKAYFVQFGQLKNAKVLHNHPWIFADDPAHLPFYDNWDKAHVTLINPGPAKGFPIAHAVARMAPDVNFLVIKSWATQPYVIEQFEQLENCTVEDSYTDIEELWRKTKVLMVPSLCYEAFGLVVVEAMLRGIPVISSDAGGLPEAHLGVPWVISVNPFTEKETNPKLVERYGQWKLPENDPEPWALTLHGALWDQEAYETVRVKGRQAALEYLKDLDTSKYERWLRELLAVKVE</sequence>
<dbReference type="Proteomes" id="UP001212152">
    <property type="component" value="Unassembled WGS sequence"/>
</dbReference>
<protein>
    <recommendedName>
        <fullName evidence="5">Glycosyl transferase family 1 domain-containing protein</fullName>
    </recommendedName>
</protein>
<gene>
    <name evidence="3" type="ORF">HDU87_008104</name>
</gene>
<name>A0AAD5XTJ2_9FUNG</name>
<evidence type="ECO:0000313" key="4">
    <source>
        <dbReference type="Proteomes" id="UP001212152"/>
    </source>
</evidence>
<keyword evidence="4" id="KW-1185">Reference proteome</keyword>
<evidence type="ECO:0000256" key="1">
    <source>
        <dbReference type="ARBA" id="ARBA00022676"/>
    </source>
</evidence>
<keyword evidence="1" id="KW-0328">Glycosyltransferase</keyword>
<reference evidence="3" key="1">
    <citation type="submission" date="2020-05" db="EMBL/GenBank/DDBJ databases">
        <title>Phylogenomic resolution of chytrid fungi.</title>
        <authorList>
            <person name="Stajich J.E."/>
            <person name="Amses K."/>
            <person name="Simmons R."/>
            <person name="Seto K."/>
            <person name="Myers J."/>
            <person name="Bonds A."/>
            <person name="Quandt C.A."/>
            <person name="Barry K."/>
            <person name="Liu P."/>
            <person name="Grigoriev I."/>
            <person name="Longcore J.E."/>
            <person name="James T.Y."/>
        </authorList>
    </citation>
    <scope>NUCLEOTIDE SEQUENCE</scope>
    <source>
        <strain evidence="3">JEL0379</strain>
    </source>
</reference>
<dbReference type="Pfam" id="PF13692">
    <property type="entry name" value="Glyco_trans_1_4"/>
    <property type="match status" value="1"/>
</dbReference>
<dbReference type="EMBL" id="JADGJQ010000008">
    <property type="protein sequence ID" value="KAJ3182765.1"/>
    <property type="molecule type" value="Genomic_DNA"/>
</dbReference>
<dbReference type="PANTHER" id="PTHR12526:SF510">
    <property type="entry name" value="D-INOSITOL 3-PHOSPHATE GLYCOSYLTRANSFERASE"/>
    <property type="match status" value="1"/>
</dbReference>